<protein>
    <submittedName>
        <fullName evidence="1">Uncharacterized protein</fullName>
    </submittedName>
</protein>
<accession>A0A0A8ZW91</accession>
<dbReference type="AlphaFoldDB" id="A0A0A8ZW91"/>
<reference evidence="1" key="1">
    <citation type="submission" date="2014-09" db="EMBL/GenBank/DDBJ databases">
        <authorList>
            <person name="Magalhaes I.L.F."/>
            <person name="Oliveira U."/>
            <person name="Santos F.R."/>
            <person name="Vidigal T.H.D.A."/>
            <person name="Brescovit A.D."/>
            <person name="Santos A.J."/>
        </authorList>
    </citation>
    <scope>NUCLEOTIDE SEQUENCE</scope>
    <source>
        <tissue evidence="1">Shoot tissue taken approximately 20 cm above the soil surface</tissue>
    </source>
</reference>
<reference evidence="1" key="2">
    <citation type="journal article" date="2015" name="Data Brief">
        <title>Shoot transcriptome of the giant reed, Arundo donax.</title>
        <authorList>
            <person name="Barrero R.A."/>
            <person name="Guerrero F.D."/>
            <person name="Moolhuijzen P."/>
            <person name="Goolsby J.A."/>
            <person name="Tidwell J."/>
            <person name="Bellgard S.E."/>
            <person name="Bellgard M.I."/>
        </authorList>
    </citation>
    <scope>NUCLEOTIDE SEQUENCE</scope>
    <source>
        <tissue evidence="1">Shoot tissue taken approximately 20 cm above the soil surface</tissue>
    </source>
</reference>
<evidence type="ECO:0000313" key="1">
    <source>
        <dbReference type="EMBL" id="JAD41030.1"/>
    </source>
</evidence>
<proteinExistence type="predicted"/>
<name>A0A0A8ZW91_ARUDO</name>
<organism evidence="1">
    <name type="scientific">Arundo donax</name>
    <name type="common">Giant reed</name>
    <name type="synonym">Donax arundinaceus</name>
    <dbReference type="NCBI Taxonomy" id="35708"/>
    <lineage>
        <taxon>Eukaryota</taxon>
        <taxon>Viridiplantae</taxon>
        <taxon>Streptophyta</taxon>
        <taxon>Embryophyta</taxon>
        <taxon>Tracheophyta</taxon>
        <taxon>Spermatophyta</taxon>
        <taxon>Magnoliopsida</taxon>
        <taxon>Liliopsida</taxon>
        <taxon>Poales</taxon>
        <taxon>Poaceae</taxon>
        <taxon>PACMAD clade</taxon>
        <taxon>Arundinoideae</taxon>
        <taxon>Arundineae</taxon>
        <taxon>Arundo</taxon>
    </lineage>
</organism>
<sequence length="49" mass="5426">MGACRCARLASVHEGQTVGLHFDEPDIFSDEKQQVPKPFALLQAVPIFQ</sequence>
<dbReference type="EMBL" id="GBRH01256865">
    <property type="protein sequence ID" value="JAD41030.1"/>
    <property type="molecule type" value="Transcribed_RNA"/>
</dbReference>